<dbReference type="Pfam" id="PF13460">
    <property type="entry name" value="NAD_binding_10"/>
    <property type="match status" value="1"/>
</dbReference>
<name>A0A2P7S4P0_9HYPH</name>
<dbReference type="OrthoDB" id="7771794at2"/>
<dbReference type="PANTHER" id="PTHR47129">
    <property type="entry name" value="QUINONE OXIDOREDUCTASE 2"/>
    <property type="match status" value="1"/>
</dbReference>
<dbReference type="InterPro" id="IPR052718">
    <property type="entry name" value="NmrA-type_oxidoreductase"/>
</dbReference>
<evidence type="ECO:0000313" key="2">
    <source>
        <dbReference type="EMBL" id="PSJ57446.1"/>
    </source>
</evidence>
<dbReference type="PANTHER" id="PTHR47129:SF1">
    <property type="entry name" value="NMRA-LIKE DOMAIN-CONTAINING PROTEIN"/>
    <property type="match status" value="1"/>
</dbReference>
<dbReference type="Proteomes" id="UP000241229">
    <property type="component" value="Unassembled WGS sequence"/>
</dbReference>
<dbReference type="InterPro" id="IPR016040">
    <property type="entry name" value="NAD(P)-bd_dom"/>
</dbReference>
<dbReference type="CDD" id="cd05269">
    <property type="entry name" value="TMR_SDR_a"/>
    <property type="match status" value="1"/>
</dbReference>
<organism evidence="2 3">
    <name type="scientific">Kumtagia ephedrae</name>
    <dbReference type="NCBI Taxonomy" id="2116701"/>
    <lineage>
        <taxon>Bacteria</taxon>
        <taxon>Pseudomonadati</taxon>
        <taxon>Pseudomonadota</taxon>
        <taxon>Alphaproteobacteria</taxon>
        <taxon>Hyphomicrobiales</taxon>
        <taxon>Phyllobacteriaceae</taxon>
        <taxon>Kumtagia</taxon>
    </lineage>
</organism>
<dbReference type="InterPro" id="IPR036291">
    <property type="entry name" value="NAD(P)-bd_dom_sf"/>
</dbReference>
<accession>A0A2P7S4P0</accession>
<keyword evidence="3" id="KW-1185">Reference proteome</keyword>
<sequence>MRIGVSGASGKLGGAIVEELQERGAGHDLVAISRSPDKITGVEARAGDYDQPDTLLQAYSGLDRLIIIPSADMRPGVRGVQLKAAIDAAVKAGVGHIYLTSAAGTRQAAVPTVGESYWTGEQHLIRNASRWTILRMNYYAESMVDEILSSQGQGVLAGLGDERVAFVSRDDLAAAAAGALLTDGHAGAIYNATGPAVISGTERAAIASEILGRPLGWIVIGPDQLRHGLTQAGLPAEIIDAIVEIKTTFVQGYFDVLTTDVQRLSGRAPKSLREALTSRQA</sequence>
<reference evidence="2 3" key="1">
    <citation type="submission" date="2018-03" db="EMBL/GenBank/DDBJ databases">
        <title>The draft genome of Mesorhizobium sp. 6GN-30.</title>
        <authorList>
            <person name="Liu L."/>
            <person name="Li L."/>
            <person name="Wang T."/>
            <person name="Zhang X."/>
            <person name="Liang L."/>
        </authorList>
    </citation>
    <scope>NUCLEOTIDE SEQUENCE [LARGE SCALE GENOMIC DNA]</scope>
    <source>
        <strain evidence="2 3">6GN30</strain>
    </source>
</reference>
<gene>
    <name evidence="2" type="ORF">C7I84_17525</name>
</gene>
<dbReference type="Gene3D" id="3.90.25.10">
    <property type="entry name" value="UDP-galactose 4-epimerase, domain 1"/>
    <property type="match status" value="1"/>
</dbReference>
<dbReference type="AlphaFoldDB" id="A0A2P7S4P0"/>
<dbReference type="RefSeq" id="WP_106773511.1">
    <property type="nucleotide sequence ID" value="NZ_PXYK01000017.1"/>
</dbReference>
<feature type="domain" description="NAD(P)-binding" evidence="1">
    <location>
        <begin position="7"/>
        <end position="180"/>
    </location>
</feature>
<evidence type="ECO:0000313" key="3">
    <source>
        <dbReference type="Proteomes" id="UP000241229"/>
    </source>
</evidence>
<protein>
    <submittedName>
        <fullName evidence="2">NAD(P)-dependent oxidoreductase</fullName>
    </submittedName>
</protein>
<dbReference type="EMBL" id="PXYK01000017">
    <property type="protein sequence ID" value="PSJ57446.1"/>
    <property type="molecule type" value="Genomic_DNA"/>
</dbReference>
<dbReference type="SUPFAM" id="SSF51735">
    <property type="entry name" value="NAD(P)-binding Rossmann-fold domains"/>
    <property type="match status" value="1"/>
</dbReference>
<dbReference type="Gene3D" id="3.40.50.720">
    <property type="entry name" value="NAD(P)-binding Rossmann-like Domain"/>
    <property type="match status" value="1"/>
</dbReference>
<proteinExistence type="predicted"/>
<comment type="caution">
    <text evidence="2">The sequence shown here is derived from an EMBL/GenBank/DDBJ whole genome shotgun (WGS) entry which is preliminary data.</text>
</comment>
<evidence type="ECO:0000259" key="1">
    <source>
        <dbReference type="Pfam" id="PF13460"/>
    </source>
</evidence>